<dbReference type="GO" id="GO:0008270">
    <property type="term" value="F:zinc ion binding"/>
    <property type="evidence" value="ECO:0007669"/>
    <property type="project" value="InterPro"/>
</dbReference>
<evidence type="ECO:0000256" key="2">
    <source>
        <dbReference type="ARBA" id="ARBA00007193"/>
    </source>
</evidence>
<keyword evidence="3" id="KW-0645">Protease</keyword>
<dbReference type="GO" id="GO:0016020">
    <property type="term" value="C:membrane"/>
    <property type="evidence" value="ECO:0007669"/>
    <property type="project" value="UniProtKB-SubCell"/>
</dbReference>
<protein>
    <recommendedName>
        <fullName evidence="15">Peptidase M1 membrane alanine aminopeptidase domain-containing protein</fullName>
    </recommendedName>
</protein>
<evidence type="ECO:0000256" key="9">
    <source>
        <dbReference type="ARBA" id="ARBA00023065"/>
    </source>
</evidence>
<dbReference type="GO" id="GO:0043171">
    <property type="term" value="P:peptide catabolic process"/>
    <property type="evidence" value="ECO:0007669"/>
    <property type="project" value="TreeGrafter"/>
</dbReference>
<keyword evidence="7 14" id="KW-1133">Transmembrane helix</keyword>
<dbReference type="InterPro" id="IPR050344">
    <property type="entry name" value="Peptidase_M1_aminopeptidases"/>
</dbReference>
<dbReference type="GO" id="GO:0042277">
    <property type="term" value="F:peptide binding"/>
    <property type="evidence" value="ECO:0007669"/>
    <property type="project" value="TreeGrafter"/>
</dbReference>
<evidence type="ECO:0000259" key="15">
    <source>
        <dbReference type="Pfam" id="PF01433"/>
    </source>
</evidence>
<dbReference type="GO" id="GO:0005737">
    <property type="term" value="C:cytoplasm"/>
    <property type="evidence" value="ECO:0007669"/>
    <property type="project" value="TreeGrafter"/>
</dbReference>
<dbReference type="Pfam" id="PF00858">
    <property type="entry name" value="ASC"/>
    <property type="match status" value="1"/>
</dbReference>
<keyword evidence="3" id="KW-0031">Aminopeptidase</keyword>
<keyword evidence="11 13" id="KW-0739">Sodium transport</keyword>
<organism evidence="16 17">
    <name type="scientific">Polypedilum vanderplanki</name>
    <name type="common">Sleeping chironomid midge</name>
    <dbReference type="NCBI Taxonomy" id="319348"/>
    <lineage>
        <taxon>Eukaryota</taxon>
        <taxon>Metazoa</taxon>
        <taxon>Ecdysozoa</taxon>
        <taxon>Arthropoda</taxon>
        <taxon>Hexapoda</taxon>
        <taxon>Insecta</taxon>
        <taxon>Pterygota</taxon>
        <taxon>Neoptera</taxon>
        <taxon>Endopterygota</taxon>
        <taxon>Diptera</taxon>
        <taxon>Nematocera</taxon>
        <taxon>Chironomoidea</taxon>
        <taxon>Chironomidae</taxon>
        <taxon>Chironominae</taxon>
        <taxon>Polypedilum</taxon>
        <taxon>Polypedilum</taxon>
    </lineage>
</organism>
<evidence type="ECO:0000313" key="17">
    <source>
        <dbReference type="Proteomes" id="UP001107558"/>
    </source>
</evidence>
<evidence type="ECO:0000256" key="14">
    <source>
        <dbReference type="SAM" id="Phobius"/>
    </source>
</evidence>
<keyword evidence="17" id="KW-1185">Reference proteome</keyword>
<keyword evidence="6 13" id="KW-0812">Transmembrane</keyword>
<keyword evidence="10 14" id="KW-0472">Membrane</keyword>
<dbReference type="GO" id="GO:0005272">
    <property type="term" value="F:sodium channel activity"/>
    <property type="evidence" value="ECO:0007669"/>
    <property type="project" value="UniProtKB-KW"/>
</dbReference>
<sequence>MPIIVQISDNQVHVGKIDFPAVTQCYGLLPSFPIPLSGRRFYKYERHTNLKYFYELEEFDEDTKDERSFGNIGFLNILKKLEYGETKVENLGIKIFYEYHISAKLHPPITAATIEGLFTIETMETALVSDITTTRQEQWQQSDDIAYNKSASVFRMLFHSLTESTFTEGLKIFLSQYSLNPTGVTTQRNLYDAWQRAVNIEQQKKDMENYKVEELFGCWEQVGYPILYVERSYNDHRVRFSQKSIIKDDNTTFWHIPVTYITNDNSTSIRKFWLHPTRQFEMLIDDLRPNSHLLVNVNRMGYYRVQYDEANWMLIARELSHLESSNLSPISRAIDFLQKLLTKVFSTYGIDEQDNEENHHKLMRNIVIEWSCEVHLQSCLDVTRDKLWSYFLDEESPSLSIDHEDIIFCHGLIMATKLFWLLSLFMSLILTIILITKLIEKVKNMPIIVQISDNQVHVGKIDFPAVTQCYGLLPSFPIPLSGRRFYKYERHTNLKYFYELEEFDEDTKDERSFGNIGFLNIP</sequence>
<evidence type="ECO:0000256" key="7">
    <source>
        <dbReference type="ARBA" id="ARBA00022989"/>
    </source>
</evidence>
<evidence type="ECO:0000256" key="10">
    <source>
        <dbReference type="ARBA" id="ARBA00023136"/>
    </source>
</evidence>
<dbReference type="InterPro" id="IPR027268">
    <property type="entry name" value="Peptidase_M4/M1_CTD_sf"/>
</dbReference>
<dbReference type="GO" id="GO:0070006">
    <property type="term" value="F:metalloaminopeptidase activity"/>
    <property type="evidence" value="ECO:0007669"/>
    <property type="project" value="TreeGrafter"/>
</dbReference>
<comment type="subcellular location">
    <subcellularLocation>
        <location evidence="1">Membrane</location>
        <topology evidence="1">Multi-pass membrane protein</topology>
    </subcellularLocation>
</comment>
<dbReference type="Gene3D" id="1.10.390.10">
    <property type="entry name" value="Neutral Protease Domain 2"/>
    <property type="match status" value="1"/>
</dbReference>
<dbReference type="GO" id="GO:0005615">
    <property type="term" value="C:extracellular space"/>
    <property type="evidence" value="ECO:0007669"/>
    <property type="project" value="TreeGrafter"/>
</dbReference>
<keyword evidence="12 13" id="KW-0407">Ion channel</keyword>
<dbReference type="PANTHER" id="PTHR11533">
    <property type="entry name" value="PROTEASE M1 ZINC METALLOPROTEASE"/>
    <property type="match status" value="1"/>
</dbReference>
<evidence type="ECO:0000256" key="12">
    <source>
        <dbReference type="ARBA" id="ARBA00023303"/>
    </source>
</evidence>
<dbReference type="GO" id="GO:0006508">
    <property type="term" value="P:proteolysis"/>
    <property type="evidence" value="ECO:0007669"/>
    <property type="project" value="TreeGrafter"/>
</dbReference>
<dbReference type="Pfam" id="PF01433">
    <property type="entry name" value="Peptidase_M1"/>
    <property type="match status" value="1"/>
</dbReference>
<feature type="domain" description="Peptidase M1 membrane alanine aminopeptidase" evidence="15">
    <location>
        <begin position="132"/>
        <end position="202"/>
    </location>
</feature>
<comment type="caution">
    <text evidence="16">The sequence shown here is derived from an EMBL/GenBank/DDBJ whole genome shotgun (WGS) entry which is preliminary data.</text>
</comment>
<dbReference type="Gene3D" id="1.25.50.20">
    <property type="match status" value="1"/>
</dbReference>
<accession>A0A9J6BN35</accession>
<keyword evidence="8" id="KW-0915">Sodium</keyword>
<evidence type="ECO:0000313" key="16">
    <source>
        <dbReference type="EMBL" id="KAG5671284.1"/>
    </source>
</evidence>
<dbReference type="AlphaFoldDB" id="A0A9J6BN35"/>
<dbReference type="EMBL" id="JADBJN010000003">
    <property type="protein sequence ID" value="KAG5671284.1"/>
    <property type="molecule type" value="Genomic_DNA"/>
</dbReference>
<dbReference type="SUPFAM" id="SSF55486">
    <property type="entry name" value="Metalloproteases ('zincins'), catalytic domain"/>
    <property type="match status" value="1"/>
</dbReference>
<evidence type="ECO:0000256" key="6">
    <source>
        <dbReference type="ARBA" id="ARBA00022692"/>
    </source>
</evidence>
<evidence type="ECO:0000256" key="11">
    <source>
        <dbReference type="ARBA" id="ARBA00023201"/>
    </source>
</evidence>
<dbReference type="InterPro" id="IPR001873">
    <property type="entry name" value="ENaC"/>
</dbReference>
<dbReference type="OrthoDB" id="10031169at2759"/>
<keyword evidence="3" id="KW-0378">Hydrolase</keyword>
<keyword evidence="5 13" id="KW-0894">Sodium channel</keyword>
<feature type="transmembrane region" description="Helical" evidence="14">
    <location>
        <begin position="418"/>
        <end position="439"/>
    </location>
</feature>
<keyword evidence="4 13" id="KW-0813">Transport</keyword>
<keyword evidence="9 13" id="KW-0406">Ion transport</keyword>
<evidence type="ECO:0000256" key="8">
    <source>
        <dbReference type="ARBA" id="ARBA00023053"/>
    </source>
</evidence>
<name>A0A9J6BN35_POLVA</name>
<dbReference type="PANTHER" id="PTHR11533:SF276">
    <property type="entry name" value="GLUTAMYL AMINOPEPTIDASE"/>
    <property type="match status" value="1"/>
</dbReference>
<proteinExistence type="inferred from homology"/>
<evidence type="ECO:0000256" key="3">
    <source>
        <dbReference type="ARBA" id="ARBA00022438"/>
    </source>
</evidence>
<dbReference type="Gene3D" id="2.60.40.1910">
    <property type="match status" value="1"/>
</dbReference>
<evidence type="ECO:0000256" key="4">
    <source>
        <dbReference type="ARBA" id="ARBA00022448"/>
    </source>
</evidence>
<evidence type="ECO:0000256" key="13">
    <source>
        <dbReference type="RuleBase" id="RU000679"/>
    </source>
</evidence>
<evidence type="ECO:0000256" key="1">
    <source>
        <dbReference type="ARBA" id="ARBA00004141"/>
    </source>
</evidence>
<gene>
    <name evidence="16" type="ORF">PVAND_001489</name>
</gene>
<comment type="similarity">
    <text evidence="2 13">Belongs to the amiloride-sensitive sodium channel (TC 1.A.6) family.</text>
</comment>
<evidence type="ECO:0000256" key="5">
    <source>
        <dbReference type="ARBA" id="ARBA00022461"/>
    </source>
</evidence>
<dbReference type="Proteomes" id="UP001107558">
    <property type="component" value="Chromosome 3"/>
</dbReference>
<dbReference type="InterPro" id="IPR014782">
    <property type="entry name" value="Peptidase_M1_dom"/>
</dbReference>
<reference evidence="16" key="1">
    <citation type="submission" date="2021-03" db="EMBL/GenBank/DDBJ databases">
        <title>Chromosome level genome of the anhydrobiotic midge Polypedilum vanderplanki.</title>
        <authorList>
            <person name="Yoshida Y."/>
            <person name="Kikawada T."/>
            <person name="Gusev O."/>
        </authorList>
    </citation>
    <scope>NUCLEOTIDE SEQUENCE</scope>
    <source>
        <strain evidence="16">NIAS01</strain>
        <tissue evidence="16">Whole body or cell culture</tissue>
    </source>
</reference>